<dbReference type="PANTHER" id="PTHR43384:SF13">
    <property type="entry name" value="SLR0110 PROTEIN"/>
    <property type="match status" value="1"/>
</dbReference>
<dbReference type="EMBL" id="JACIDK010000001">
    <property type="protein sequence ID" value="MBB3889898.1"/>
    <property type="molecule type" value="Genomic_DNA"/>
</dbReference>
<protein>
    <submittedName>
        <fullName evidence="1">Pilus assembly protein CpaE</fullName>
    </submittedName>
</protein>
<proteinExistence type="predicted"/>
<dbReference type="Proteomes" id="UP000530564">
    <property type="component" value="Unassembled WGS sequence"/>
</dbReference>
<dbReference type="Gene3D" id="3.40.50.2300">
    <property type="match status" value="1"/>
</dbReference>
<dbReference type="GO" id="GO:0009898">
    <property type="term" value="C:cytoplasmic side of plasma membrane"/>
    <property type="evidence" value="ECO:0007669"/>
    <property type="project" value="TreeGrafter"/>
</dbReference>
<organism evidence="1 2">
    <name type="scientific">Phenylobacterium haematophilum</name>
    <dbReference type="NCBI Taxonomy" id="98513"/>
    <lineage>
        <taxon>Bacteria</taxon>
        <taxon>Pseudomonadati</taxon>
        <taxon>Pseudomonadota</taxon>
        <taxon>Alphaproteobacteria</taxon>
        <taxon>Caulobacterales</taxon>
        <taxon>Caulobacteraceae</taxon>
        <taxon>Phenylobacterium</taxon>
    </lineage>
</organism>
<dbReference type="GO" id="GO:0051782">
    <property type="term" value="P:negative regulation of cell division"/>
    <property type="evidence" value="ECO:0007669"/>
    <property type="project" value="TreeGrafter"/>
</dbReference>
<keyword evidence="2" id="KW-1185">Reference proteome</keyword>
<dbReference type="InterPro" id="IPR050625">
    <property type="entry name" value="ParA/MinD_ATPase"/>
</dbReference>
<reference evidence="1 2" key="1">
    <citation type="submission" date="2020-08" db="EMBL/GenBank/DDBJ databases">
        <title>Genomic Encyclopedia of Type Strains, Phase IV (KMG-IV): sequencing the most valuable type-strain genomes for metagenomic binning, comparative biology and taxonomic classification.</title>
        <authorList>
            <person name="Goeker M."/>
        </authorList>
    </citation>
    <scope>NUCLEOTIDE SEQUENCE [LARGE SCALE GENOMIC DNA]</scope>
    <source>
        <strain evidence="1 2">DSM 21793</strain>
    </source>
</reference>
<gene>
    <name evidence="1" type="ORF">GGQ61_000595</name>
</gene>
<sequence>MTHWSLLGRRVLAVGPSLAPLARGPLFGAALETAGLERLAEARSTAVDLALVDVDSLEPQALTAALEAMAASGQAPPVLLVGEKLPAGLVRAAMRLPQSDVLEPPFNDDQVREAVFGLLDAAGAQAPASSDSTSRCWSVVGAVGGAGATTLAIEFAALLAARANRDHAVCLIDLHLADGAAAAYLGATAAMGLAEFGPAAERMDAALLAAFTTPIAKGLDLMACPRDPLAFEQISKEAVLRILEIACEAYEFVIIDMPRHRRPWTLEVLAGSDEVFVVSELTVPALLAARALAGEIEAGLPVGVRTRIVLNRLASRMFGPAPSVAEAERALERKAEAGISSDWEAAAASVNLGGPICQHRPKSKIVRDVSAVVDRLLGVQTPASRRSGWRPRRAA</sequence>
<dbReference type="Gene3D" id="3.40.50.300">
    <property type="entry name" value="P-loop containing nucleotide triphosphate hydrolases"/>
    <property type="match status" value="1"/>
</dbReference>
<dbReference type="GO" id="GO:0005829">
    <property type="term" value="C:cytosol"/>
    <property type="evidence" value="ECO:0007669"/>
    <property type="project" value="TreeGrafter"/>
</dbReference>
<dbReference type="RefSeq" id="WP_183769819.1">
    <property type="nucleotide sequence ID" value="NZ_JACIDK010000001.1"/>
</dbReference>
<dbReference type="GO" id="GO:0005524">
    <property type="term" value="F:ATP binding"/>
    <property type="evidence" value="ECO:0007669"/>
    <property type="project" value="TreeGrafter"/>
</dbReference>
<name>A0A839ZV34_9CAUL</name>
<accession>A0A839ZV34</accession>
<dbReference type="GO" id="GO:0016887">
    <property type="term" value="F:ATP hydrolysis activity"/>
    <property type="evidence" value="ECO:0007669"/>
    <property type="project" value="TreeGrafter"/>
</dbReference>
<comment type="caution">
    <text evidence="1">The sequence shown here is derived from an EMBL/GenBank/DDBJ whole genome shotgun (WGS) entry which is preliminary data.</text>
</comment>
<dbReference type="AlphaFoldDB" id="A0A839ZV34"/>
<dbReference type="SUPFAM" id="SSF52540">
    <property type="entry name" value="P-loop containing nucleoside triphosphate hydrolases"/>
    <property type="match status" value="1"/>
</dbReference>
<evidence type="ECO:0000313" key="1">
    <source>
        <dbReference type="EMBL" id="MBB3889898.1"/>
    </source>
</evidence>
<dbReference type="InterPro" id="IPR027417">
    <property type="entry name" value="P-loop_NTPase"/>
</dbReference>
<evidence type="ECO:0000313" key="2">
    <source>
        <dbReference type="Proteomes" id="UP000530564"/>
    </source>
</evidence>
<dbReference type="PANTHER" id="PTHR43384">
    <property type="entry name" value="SEPTUM SITE-DETERMINING PROTEIN MIND HOMOLOG, CHLOROPLASTIC-RELATED"/>
    <property type="match status" value="1"/>
</dbReference>